<dbReference type="EMBL" id="JACBJI010000006">
    <property type="protein sequence ID" value="NYA72123.1"/>
    <property type="molecule type" value="Genomic_DNA"/>
</dbReference>
<organism evidence="2 3">
    <name type="scientific">Flavobacterium agri</name>
    <dbReference type="NCBI Taxonomy" id="2743471"/>
    <lineage>
        <taxon>Bacteria</taxon>
        <taxon>Pseudomonadati</taxon>
        <taxon>Bacteroidota</taxon>
        <taxon>Flavobacteriia</taxon>
        <taxon>Flavobacteriales</taxon>
        <taxon>Flavobacteriaceae</taxon>
        <taxon>Flavobacterium</taxon>
    </lineage>
</organism>
<name>A0A7Y9C853_9FLAO</name>
<dbReference type="Proteomes" id="UP000535020">
    <property type="component" value="Unassembled WGS sequence"/>
</dbReference>
<feature type="domain" description="DinB-like" evidence="1">
    <location>
        <begin position="19"/>
        <end position="139"/>
    </location>
</feature>
<comment type="caution">
    <text evidence="2">The sequence shown here is derived from an EMBL/GenBank/DDBJ whole genome shotgun (WGS) entry which is preliminary data.</text>
</comment>
<evidence type="ECO:0000259" key="1">
    <source>
        <dbReference type="Pfam" id="PF12867"/>
    </source>
</evidence>
<protein>
    <submittedName>
        <fullName evidence="2">DinB family protein</fullName>
    </submittedName>
</protein>
<evidence type="ECO:0000313" key="2">
    <source>
        <dbReference type="EMBL" id="NYA72123.1"/>
    </source>
</evidence>
<sequence>MVKLFKDLFDGDPWLDVTTLGTLQNVSAQKAARKPSAISNSIWETVNHVISWREVVLDRIHGAPANTPSHNYFLPVEDTSEKAWQETLQKLEKTQQVWLDFLESVTEEKLSQRYLDSEYTAYDLIYGIMQHDAYHLGQLTLLAKYDL</sequence>
<dbReference type="InterPro" id="IPR024775">
    <property type="entry name" value="DinB-like"/>
</dbReference>
<evidence type="ECO:0000313" key="3">
    <source>
        <dbReference type="Proteomes" id="UP000535020"/>
    </source>
</evidence>
<dbReference type="Gene3D" id="1.20.120.450">
    <property type="entry name" value="dinb family like domain"/>
    <property type="match status" value="1"/>
</dbReference>
<proteinExistence type="predicted"/>
<keyword evidence="3" id="KW-1185">Reference proteome</keyword>
<dbReference type="RefSeq" id="WP_176006929.1">
    <property type="nucleotide sequence ID" value="NZ_JABWMI010000015.1"/>
</dbReference>
<dbReference type="SUPFAM" id="SSF109854">
    <property type="entry name" value="DinB/YfiT-like putative metalloenzymes"/>
    <property type="match status" value="1"/>
</dbReference>
<gene>
    <name evidence="2" type="ORF">HZF10_14435</name>
</gene>
<dbReference type="AlphaFoldDB" id="A0A7Y9C853"/>
<dbReference type="Pfam" id="PF12867">
    <property type="entry name" value="DinB_2"/>
    <property type="match status" value="1"/>
</dbReference>
<accession>A0A7Y9C853</accession>
<reference evidence="2 3" key="1">
    <citation type="submission" date="2020-07" db="EMBL/GenBank/DDBJ databases">
        <authorList>
            <person name="Sun Q."/>
        </authorList>
    </citation>
    <scope>NUCLEOTIDE SEQUENCE [LARGE SCALE GENOMIC DNA]</scope>
    <source>
        <strain evidence="2 3">MAH-1</strain>
    </source>
</reference>
<dbReference type="InterPro" id="IPR034660">
    <property type="entry name" value="DinB/YfiT-like"/>
</dbReference>